<dbReference type="SUPFAM" id="SSF53720">
    <property type="entry name" value="ALDH-like"/>
    <property type="match status" value="1"/>
</dbReference>
<dbReference type="PANTHER" id="PTHR43570:SF16">
    <property type="entry name" value="ALDEHYDE DEHYDROGENASE TYPE III, ISOFORM Q"/>
    <property type="match status" value="1"/>
</dbReference>
<feature type="active site" evidence="3">
    <location>
        <position position="61"/>
    </location>
</feature>
<dbReference type="InterPro" id="IPR015590">
    <property type="entry name" value="Aldehyde_DH_dom"/>
</dbReference>
<evidence type="ECO:0000256" key="2">
    <source>
        <dbReference type="ARBA" id="ARBA00023002"/>
    </source>
</evidence>
<dbReference type="Pfam" id="PF00171">
    <property type="entry name" value="Aldedh"/>
    <property type="match status" value="1"/>
</dbReference>
<evidence type="ECO:0000313" key="7">
    <source>
        <dbReference type="Proteomes" id="UP000662111"/>
    </source>
</evidence>
<accession>A0ABQ2F5G0</accession>
<organism evidence="6 7">
    <name type="scientific">Ornithinimicrobium pekingense</name>
    <dbReference type="NCBI Taxonomy" id="384677"/>
    <lineage>
        <taxon>Bacteria</taxon>
        <taxon>Bacillati</taxon>
        <taxon>Actinomycetota</taxon>
        <taxon>Actinomycetes</taxon>
        <taxon>Micrococcales</taxon>
        <taxon>Ornithinimicrobiaceae</taxon>
        <taxon>Ornithinimicrobium</taxon>
    </lineage>
</organism>
<keyword evidence="2 4" id="KW-0560">Oxidoreductase</keyword>
<evidence type="ECO:0000256" key="3">
    <source>
        <dbReference type="PROSITE-ProRule" id="PRU10007"/>
    </source>
</evidence>
<feature type="domain" description="Aldehyde dehydrogenase" evidence="5">
    <location>
        <begin position="9"/>
        <end position="282"/>
    </location>
</feature>
<dbReference type="PANTHER" id="PTHR43570">
    <property type="entry name" value="ALDEHYDE DEHYDROGENASE"/>
    <property type="match status" value="1"/>
</dbReference>
<protein>
    <recommendedName>
        <fullName evidence="5">Aldehyde dehydrogenase domain-containing protein</fullName>
    </recommendedName>
</protein>
<evidence type="ECO:0000259" key="5">
    <source>
        <dbReference type="Pfam" id="PF00171"/>
    </source>
</evidence>
<dbReference type="PROSITE" id="PS00687">
    <property type="entry name" value="ALDEHYDE_DEHYDR_GLU"/>
    <property type="match status" value="1"/>
</dbReference>
<dbReference type="InterPro" id="IPR016161">
    <property type="entry name" value="Ald_DH/histidinol_DH"/>
</dbReference>
<dbReference type="Gene3D" id="3.40.605.10">
    <property type="entry name" value="Aldehyde Dehydrogenase, Chain A, domain 1"/>
    <property type="match status" value="1"/>
</dbReference>
<dbReference type="InterPro" id="IPR016163">
    <property type="entry name" value="Ald_DH_C"/>
</dbReference>
<dbReference type="InterPro" id="IPR016160">
    <property type="entry name" value="Ald_DH_CS_CYS"/>
</dbReference>
<dbReference type="Gene3D" id="3.40.309.10">
    <property type="entry name" value="Aldehyde Dehydrogenase, Chain A, domain 2"/>
    <property type="match status" value="1"/>
</dbReference>
<gene>
    <name evidence="6" type="ORF">GCM10011509_10410</name>
</gene>
<name>A0ABQ2F5G0_9MICO</name>
<dbReference type="Proteomes" id="UP000662111">
    <property type="component" value="Unassembled WGS sequence"/>
</dbReference>
<comment type="similarity">
    <text evidence="1 4">Belongs to the aldehyde dehydrogenase family.</text>
</comment>
<dbReference type="EMBL" id="BMLB01000002">
    <property type="protein sequence ID" value="GGK63912.1"/>
    <property type="molecule type" value="Genomic_DNA"/>
</dbReference>
<dbReference type="InterPro" id="IPR012394">
    <property type="entry name" value="Aldehyde_DH_NAD(P)"/>
</dbReference>
<keyword evidence="7" id="KW-1185">Reference proteome</keyword>
<evidence type="ECO:0000256" key="4">
    <source>
        <dbReference type="RuleBase" id="RU003345"/>
    </source>
</evidence>
<reference evidence="7" key="1">
    <citation type="journal article" date="2019" name="Int. J. Syst. Evol. Microbiol.">
        <title>The Global Catalogue of Microorganisms (GCM) 10K type strain sequencing project: providing services to taxonomists for standard genome sequencing and annotation.</title>
        <authorList>
            <consortium name="The Broad Institute Genomics Platform"/>
            <consortium name="The Broad Institute Genome Sequencing Center for Infectious Disease"/>
            <person name="Wu L."/>
            <person name="Ma J."/>
        </authorList>
    </citation>
    <scope>NUCLEOTIDE SEQUENCE [LARGE SCALE GENOMIC DNA]</scope>
    <source>
        <strain evidence="7">CGMCC 1.5362</strain>
    </source>
</reference>
<sequence length="332" mass="35891">MERLVPHYLPRDVVQVVTGGVPETTALLRERFDHIVFTGSTRVGKVVMRAAAEHLTPVTLELGGKSPAFVDGTMDPTVVARRMAWGKFTNAGQTCIAPDYVLVTPEAREPLLAALGEAVTQFFGADPQRSPDLGRIVDAAQHDRLVGLLDGHGGRVVVGGHHDADDRYYLAPTVVADPDPGSALLTEEIFGPILPVLTVRDVHEATAFVRDREHPLALYVFSSDDDVRRAFDRGTISGGMSVGAPLLHIAAPGLPFGGVGASGMGAYHGRWSVEEFSHRRSVLVKPASPDTLAVVYPPHPRWKRAVISRMLTPLTRPDVLAPARRAVRRLRG</sequence>
<dbReference type="InterPro" id="IPR029510">
    <property type="entry name" value="Ald_DH_CS_GLU"/>
</dbReference>
<dbReference type="RefSeq" id="WP_268238272.1">
    <property type="nucleotide sequence ID" value="NZ_BMLB01000002.1"/>
</dbReference>
<dbReference type="InterPro" id="IPR016162">
    <property type="entry name" value="Ald_DH_N"/>
</dbReference>
<evidence type="ECO:0000313" key="6">
    <source>
        <dbReference type="EMBL" id="GGK63912.1"/>
    </source>
</evidence>
<proteinExistence type="inferred from homology"/>
<evidence type="ECO:0000256" key="1">
    <source>
        <dbReference type="ARBA" id="ARBA00009986"/>
    </source>
</evidence>
<dbReference type="PROSITE" id="PS00070">
    <property type="entry name" value="ALDEHYDE_DEHYDR_CYS"/>
    <property type="match status" value="1"/>
</dbReference>
<comment type="caution">
    <text evidence="6">The sequence shown here is derived from an EMBL/GenBank/DDBJ whole genome shotgun (WGS) entry which is preliminary data.</text>
</comment>